<accession>A0ACC0MTE1</accession>
<protein>
    <submittedName>
        <fullName evidence="1">Uncharacterized protein</fullName>
    </submittedName>
</protein>
<organism evidence="1 2">
    <name type="scientific">Rhododendron molle</name>
    <name type="common">Chinese azalea</name>
    <name type="synonym">Azalea mollis</name>
    <dbReference type="NCBI Taxonomy" id="49168"/>
    <lineage>
        <taxon>Eukaryota</taxon>
        <taxon>Viridiplantae</taxon>
        <taxon>Streptophyta</taxon>
        <taxon>Embryophyta</taxon>
        <taxon>Tracheophyta</taxon>
        <taxon>Spermatophyta</taxon>
        <taxon>Magnoliopsida</taxon>
        <taxon>eudicotyledons</taxon>
        <taxon>Gunneridae</taxon>
        <taxon>Pentapetalae</taxon>
        <taxon>asterids</taxon>
        <taxon>Ericales</taxon>
        <taxon>Ericaceae</taxon>
        <taxon>Ericoideae</taxon>
        <taxon>Rhodoreae</taxon>
        <taxon>Rhododendron</taxon>
    </lineage>
</organism>
<evidence type="ECO:0000313" key="1">
    <source>
        <dbReference type="EMBL" id="KAI8543583.1"/>
    </source>
</evidence>
<dbReference type="Proteomes" id="UP001062846">
    <property type="component" value="Chromosome 8"/>
</dbReference>
<reference evidence="1" key="1">
    <citation type="submission" date="2022-02" db="EMBL/GenBank/DDBJ databases">
        <title>Plant Genome Project.</title>
        <authorList>
            <person name="Zhang R.-G."/>
        </authorList>
    </citation>
    <scope>NUCLEOTIDE SEQUENCE</scope>
    <source>
        <strain evidence="1">AT1</strain>
    </source>
</reference>
<gene>
    <name evidence="1" type="ORF">RHMOL_Rhmol08G0229800</name>
</gene>
<dbReference type="EMBL" id="CM046395">
    <property type="protein sequence ID" value="KAI8543583.1"/>
    <property type="molecule type" value="Genomic_DNA"/>
</dbReference>
<proteinExistence type="predicted"/>
<sequence>MHPLACFNSSVCVSKGSLDLPNEGMALDRYAAQEVVILSKLTTHKGYQIWHQHKVLKS</sequence>
<evidence type="ECO:0000313" key="2">
    <source>
        <dbReference type="Proteomes" id="UP001062846"/>
    </source>
</evidence>
<keyword evidence="2" id="KW-1185">Reference proteome</keyword>
<comment type="caution">
    <text evidence="1">The sequence shown here is derived from an EMBL/GenBank/DDBJ whole genome shotgun (WGS) entry which is preliminary data.</text>
</comment>
<name>A0ACC0MTE1_RHOML</name>